<reference evidence="3 4" key="1">
    <citation type="submission" date="2019-04" db="EMBL/GenBank/DDBJ databases">
        <title>Annotation for the trematode Fasciola gigantica.</title>
        <authorList>
            <person name="Choi Y.-J."/>
        </authorList>
    </citation>
    <scope>NUCLEOTIDE SEQUENCE [LARGE SCALE GENOMIC DNA]</scope>
    <source>
        <strain evidence="3">Uganda_cow_1</strain>
    </source>
</reference>
<evidence type="ECO:0000313" key="3">
    <source>
        <dbReference type="EMBL" id="TPP62674.1"/>
    </source>
</evidence>
<comment type="caution">
    <text evidence="3">The sequence shown here is derived from an EMBL/GenBank/DDBJ whole genome shotgun (WGS) entry which is preliminary data.</text>
</comment>
<keyword evidence="1" id="KW-0175">Coiled coil</keyword>
<proteinExistence type="predicted"/>
<dbReference type="AlphaFoldDB" id="A0A504YMY4"/>
<accession>A0A504YMY4</accession>
<evidence type="ECO:0000256" key="2">
    <source>
        <dbReference type="SAM" id="MobiDB-lite"/>
    </source>
</evidence>
<evidence type="ECO:0000256" key="1">
    <source>
        <dbReference type="SAM" id="Coils"/>
    </source>
</evidence>
<name>A0A504YMY4_FASGI</name>
<feature type="region of interest" description="Disordered" evidence="2">
    <location>
        <begin position="1"/>
        <end position="21"/>
    </location>
</feature>
<gene>
    <name evidence="3" type="ORF">FGIG_06843</name>
</gene>
<sequence length="365" mass="41559">MPVTRNMKHQLATSGQLHASGGTEEYRNTHLPNLANVEDSLGKQYSSRAPLLGMTRTANVVGNRNLVDRSSVSYDSRRLKRDMRKLEIKMELLELEMEDVEIRKRQLAIEKELEDLEAEQRQVSLERENLSGCVPMNGFEASSDAQPDHAQMDRSETVRTVEECQPMTDLDVSDDASTETMISLQPHLTDTELKFVGTSKPARSPKVYLPMILLDSREPSCRFSEYHIDGAKKIHFAQDQSVGNSRRPYATRTVLGRALLRPTPKHATKMKYTNFLPTEATLCSKISGMFVLEFEEEHRDNSALSLEDNAATKIVTDSATVAEVRCHFHLPWGRDRRDLSNISLLSEKQMRHIMKRLDGRCSRLW</sequence>
<protein>
    <submittedName>
        <fullName evidence="3">Uncharacterized protein</fullName>
    </submittedName>
</protein>
<organism evidence="3 4">
    <name type="scientific">Fasciola gigantica</name>
    <name type="common">Giant liver fluke</name>
    <dbReference type="NCBI Taxonomy" id="46835"/>
    <lineage>
        <taxon>Eukaryota</taxon>
        <taxon>Metazoa</taxon>
        <taxon>Spiralia</taxon>
        <taxon>Lophotrochozoa</taxon>
        <taxon>Platyhelminthes</taxon>
        <taxon>Trematoda</taxon>
        <taxon>Digenea</taxon>
        <taxon>Plagiorchiida</taxon>
        <taxon>Echinostomata</taxon>
        <taxon>Echinostomatoidea</taxon>
        <taxon>Fasciolidae</taxon>
        <taxon>Fasciola</taxon>
    </lineage>
</organism>
<feature type="coiled-coil region" evidence="1">
    <location>
        <begin position="76"/>
        <end position="129"/>
    </location>
</feature>
<dbReference type="EMBL" id="SUNJ01006560">
    <property type="protein sequence ID" value="TPP62674.1"/>
    <property type="molecule type" value="Genomic_DNA"/>
</dbReference>
<keyword evidence="4" id="KW-1185">Reference proteome</keyword>
<dbReference type="Proteomes" id="UP000316759">
    <property type="component" value="Unassembled WGS sequence"/>
</dbReference>
<evidence type="ECO:0000313" key="4">
    <source>
        <dbReference type="Proteomes" id="UP000316759"/>
    </source>
</evidence>